<proteinExistence type="predicted"/>
<evidence type="ECO:0000313" key="2">
    <source>
        <dbReference type="EMBL" id="RWR02535.1"/>
    </source>
</evidence>
<feature type="domain" description="GAPS4b N-terminal" evidence="1">
    <location>
        <begin position="12"/>
        <end position="73"/>
    </location>
</feature>
<keyword evidence="3" id="KW-1185">Reference proteome</keyword>
<organism evidence="2 3">
    <name type="scientific">[Pantoea] beijingensis</name>
    <dbReference type="NCBI Taxonomy" id="1324864"/>
    <lineage>
        <taxon>Bacteria</taxon>
        <taxon>Pseudomonadati</taxon>
        <taxon>Pseudomonadota</taxon>
        <taxon>Gammaproteobacteria</taxon>
        <taxon>Enterobacterales</taxon>
        <taxon>Erwiniaceae</taxon>
        <taxon>Erwinia</taxon>
    </lineage>
</organism>
<dbReference type="RefSeq" id="WP_128176722.1">
    <property type="nucleotide sequence ID" value="NZ_CP071409.1"/>
</dbReference>
<dbReference type="AlphaFoldDB" id="A0A443IEQ1"/>
<dbReference type="EMBL" id="JMEE01000015">
    <property type="protein sequence ID" value="RWR02535.1"/>
    <property type="molecule type" value="Genomic_DNA"/>
</dbReference>
<evidence type="ECO:0000259" key="1">
    <source>
        <dbReference type="Pfam" id="PF26110"/>
    </source>
</evidence>
<name>A0A443IEQ1_9GAMM</name>
<accession>A0A443IEQ1</accession>
<comment type="caution">
    <text evidence="2">The sequence shown here is derived from an EMBL/GenBank/DDBJ whole genome shotgun (WGS) entry which is preliminary data.</text>
</comment>
<sequence length="385" mass="44178">MKNDIDFIPSGDELKNLVSQQNCNSTMINNLLKERGLFCGVSEKSGTVPNLITSLLSPDESYDLLTSIKTKEKLDKVNFRNFNLKQDVDLLEEVSGFVDVGKITKNGYINYEISDFSDFTSLDGRSNNSVIMEFEICKTDILDDWYITEKFFKGSVEIKKDLNSITGDSQLLMNVKLNHTSPETKEIAENVITLIEGHLENNNIIEHSPHRGRVLMDDFENEKRVKFLNELASLHIGYLFYHQKIDDVHFNPDHSTGYEKQSDAVTNFLEKDIDQYRVKGNLENIISIKWKHIHPYVRVTKVVASYTISYESYSGECKVAYEFSEYGRKIPVNPELCITFINIKVKGASPSKIHDIQSSIMREIELRKVELLTKYRRVADTALNC</sequence>
<dbReference type="Pfam" id="PF26110">
    <property type="entry name" value="GAPS4b_N"/>
    <property type="match status" value="1"/>
</dbReference>
<protein>
    <recommendedName>
        <fullName evidence="1">GAPS4b N-terminal domain-containing protein</fullName>
    </recommendedName>
</protein>
<reference evidence="2 3" key="1">
    <citation type="submission" date="2014-04" db="EMBL/GenBank/DDBJ databases">
        <title>Draft genome sequence of Pantoea beijingensis strain LMG 27579, an emerging pathogen to Pleurotus eryngii with potential industrial application.</title>
        <authorList>
            <person name="Xu F."/>
            <person name="Liu Y."/>
            <person name="Wang S."/>
            <person name="Yin Y."/>
            <person name="Ma Y."/>
            <person name="Zhao S."/>
            <person name="Rong C."/>
        </authorList>
    </citation>
    <scope>NUCLEOTIDE SEQUENCE [LARGE SCALE GENOMIC DNA]</scope>
    <source>
        <strain evidence="2 3">LMG 27579</strain>
    </source>
</reference>
<dbReference type="Proteomes" id="UP000288794">
    <property type="component" value="Unassembled WGS sequence"/>
</dbReference>
<dbReference type="InterPro" id="IPR058955">
    <property type="entry name" value="GAPS4b_N"/>
</dbReference>
<gene>
    <name evidence="2" type="ORF">ED28_07575</name>
</gene>
<evidence type="ECO:0000313" key="3">
    <source>
        <dbReference type="Proteomes" id="UP000288794"/>
    </source>
</evidence>